<dbReference type="PANTHER" id="PTHR35807">
    <property type="entry name" value="TRANSCRIPTIONAL REGULATOR REDD-RELATED"/>
    <property type="match status" value="1"/>
</dbReference>
<organism evidence="2 3">
    <name type="scientific">Mucilaginibacter mallensis</name>
    <dbReference type="NCBI Taxonomy" id="652787"/>
    <lineage>
        <taxon>Bacteria</taxon>
        <taxon>Pseudomonadati</taxon>
        <taxon>Bacteroidota</taxon>
        <taxon>Sphingobacteriia</taxon>
        <taxon>Sphingobacteriales</taxon>
        <taxon>Sphingobacteriaceae</taxon>
        <taxon>Mucilaginibacter</taxon>
    </lineage>
</organism>
<dbReference type="EMBL" id="LT629740">
    <property type="protein sequence ID" value="SDS48344.1"/>
    <property type="molecule type" value="Genomic_DNA"/>
</dbReference>
<dbReference type="RefSeq" id="WP_091370351.1">
    <property type="nucleotide sequence ID" value="NZ_LT629740.1"/>
</dbReference>
<dbReference type="InterPro" id="IPR051677">
    <property type="entry name" value="AfsR-DnrI-RedD_regulator"/>
</dbReference>
<dbReference type="STRING" id="652787.SAMN05216490_1235"/>
<dbReference type="AlphaFoldDB" id="A0A1H1SJZ8"/>
<evidence type="ECO:0000256" key="1">
    <source>
        <dbReference type="SAM" id="Phobius"/>
    </source>
</evidence>
<dbReference type="Gene3D" id="2.120.10.80">
    <property type="entry name" value="Kelch-type beta propeller"/>
    <property type="match status" value="1"/>
</dbReference>
<protein>
    <submittedName>
        <fullName evidence="2">Two-component response regulator, SAPR family, consists of REC, wHTH and BTAD domains</fullName>
    </submittedName>
</protein>
<gene>
    <name evidence="2" type="ORF">SAMN05216490_1235</name>
</gene>
<dbReference type="InterPro" id="IPR015915">
    <property type="entry name" value="Kelch-typ_b-propeller"/>
</dbReference>
<dbReference type="InterPro" id="IPR011043">
    <property type="entry name" value="Gal_Oxase/kelch_b-propeller"/>
</dbReference>
<dbReference type="GO" id="GO:0006355">
    <property type="term" value="P:regulation of DNA-templated transcription"/>
    <property type="evidence" value="ECO:0007669"/>
    <property type="project" value="TreeGrafter"/>
</dbReference>
<dbReference type="Proteomes" id="UP000199679">
    <property type="component" value="Chromosome I"/>
</dbReference>
<keyword evidence="1" id="KW-0472">Membrane</keyword>
<dbReference type="SUPFAM" id="SSF50965">
    <property type="entry name" value="Galactose oxidase, central domain"/>
    <property type="match status" value="1"/>
</dbReference>
<keyword evidence="3" id="KW-1185">Reference proteome</keyword>
<dbReference type="OrthoDB" id="1110630at2"/>
<evidence type="ECO:0000313" key="3">
    <source>
        <dbReference type="Proteomes" id="UP000199679"/>
    </source>
</evidence>
<feature type="transmembrane region" description="Helical" evidence="1">
    <location>
        <begin position="554"/>
        <end position="573"/>
    </location>
</feature>
<keyword evidence="1" id="KW-0812">Transmembrane</keyword>
<proteinExistence type="predicted"/>
<name>A0A1H1SJZ8_MUCMA</name>
<keyword evidence="1" id="KW-1133">Transmembrane helix</keyword>
<dbReference type="PANTHER" id="PTHR35807:SF1">
    <property type="entry name" value="TRANSCRIPTIONAL REGULATOR REDD"/>
    <property type="match status" value="1"/>
</dbReference>
<evidence type="ECO:0000313" key="2">
    <source>
        <dbReference type="EMBL" id="SDS48344.1"/>
    </source>
</evidence>
<accession>A0A1H1SJZ8</accession>
<reference evidence="2 3" key="1">
    <citation type="submission" date="2016-10" db="EMBL/GenBank/DDBJ databases">
        <authorList>
            <person name="de Groot N.N."/>
        </authorList>
    </citation>
    <scope>NUCLEOTIDE SEQUENCE [LARGE SCALE GENOMIC DNA]</scope>
    <source>
        <strain evidence="2 3">MP1X4</strain>
    </source>
</reference>
<dbReference type="GO" id="GO:0003677">
    <property type="term" value="F:DNA binding"/>
    <property type="evidence" value="ECO:0007669"/>
    <property type="project" value="TreeGrafter"/>
</dbReference>
<sequence length="868" mass="99970">MRKLYPGFKIIVLTAFICVLNKNCFGQNYGLGFSSHEVFQDKRTSLDLCTDKSICLNGNFDLSFDLSFLPYRATYFGYIVRIIDDNDRNFDLIYSAEDSKNHFNVIAGDKLTNIKFDIPLNKLFSQWNKLNILFDVEKDQLVFSDGQNTFVEKGLHLKKNGCYHIFFGTNNYKQFETTDIPPIKLRNISISQNKVLKYSWPLNEGMGTVVHEVIAQQNGSITNPLWISAMHHNWQKTKDITVQGVASTAFDRKNEILYLVGKDSVYSYSVNNSAMTSSPNVIKPNLNQGNQSVYNPYDNSLYNFFPDQKTVARYSFENKSWDKKFTPNVVTGFWHANKMISGMDTSLYLFGGYGQLQYKNTIQQYTFKTQKWQQVKYKGDFFMPRYLSALGASASGDTVYVIGGYGNSSGLQILNPKNIYSMMRFTVKNRTFKKLFDLKVNNEDFAFASSLIINDKEKAYYGLVFPQNKYNSSLQLIKGSLNDPSYKILTSAIPYSFNDIHSFADLYYCPASNKFVVVTLLRLENDETKVNIYTLLGPPVDIAENLSLAKNDKFWYFIISMILVLAAGGFIYYKRYKTKNANAPYAKFLEKPLPVLPSGDVVQPQPSYITESVTSLSDVQNYESDIPLKNAILLFGDLQVFDADGADITKHFTPLIKELFLLILLYSIKRGRGLSSEKLNEILWFDKSAKSARNNRSVNIAKLKSLLDKMQDCHLSKDTGYWKIDVDYDKIYVDYYNYLNIVKDKKKLDEQKIKSLFEITRRGNFLSNNDYEWLDTFKAEISNEVIDTFLHYAQSSQPYNAEFLIEIANFIFYFDPVNEESMILKCNALSTLGKHSLAKNTFECFVKEYKIIYDEDFKRDFHDILAQH</sequence>